<dbReference type="CDD" id="cd06259">
    <property type="entry name" value="YdcF-like"/>
    <property type="match status" value="1"/>
</dbReference>
<dbReference type="GO" id="GO:0000270">
    <property type="term" value="P:peptidoglycan metabolic process"/>
    <property type="evidence" value="ECO:0007669"/>
    <property type="project" value="TreeGrafter"/>
</dbReference>
<dbReference type="AlphaFoldDB" id="A0A1C0A8X2"/>
<dbReference type="InterPro" id="IPR003848">
    <property type="entry name" value="DUF218"/>
</dbReference>
<organism evidence="3 4">
    <name type="scientific">Orenia metallireducens</name>
    <dbReference type="NCBI Taxonomy" id="1413210"/>
    <lineage>
        <taxon>Bacteria</taxon>
        <taxon>Bacillati</taxon>
        <taxon>Bacillota</taxon>
        <taxon>Clostridia</taxon>
        <taxon>Halanaerobiales</taxon>
        <taxon>Halobacteroidaceae</taxon>
        <taxon>Orenia</taxon>
    </lineage>
</organism>
<evidence type="ECO:0000313" key="3">
    <source>
        <dbReference type="EMBL" id="OCL26685.1"/>
    </source>
</evidence>
<dbReference type="RefSeq" id="WP_068718762.1">
    <property type="nucleotide sequence ID" value="NZ_LWDV01000009.1"/>
</dbReference>
<protein>
    <recommendedName>
        <fullName evidence="2">DUF218 domain-containing protein</fullName>
    </recommendedName>
</protein>
<keyword evidence="1" id="KW-0812">Transmembrane</keyword>
<feature type="domain" description="DUF218" evidence="2">
    <location>
        <begin position="92"/>
        <end position="254"/>
    </location>
</feature>
<comment type="caution">
    <text evidence="3">The sequence shown here is derived from an EMBL/GenBank/DDBJ whole genome shotgun (WGS) entry which is preliminary data.</text>
</comment>
<dbReference type="Proteomes" id="UP000093514">
    <property type="component" value="Unassembled WGS sequence"/>
</dbReference>
<dbReference type="PANTHER" id="PTHR30336:SF4">
    <property type="entry name" value="ENVELOPE BIOGENESIS FACTOR ELYC"/>
    <property type="match status" value="1"/>
</dbReference>
<reference evidence="4" key="1">
    <citation type="submission" date="2016-07" db="EMBL/GenBank/DDBJ databases">
        <authorList>
            <person name="Florea S."/>
            <person name="Webb J.S."/>
            <person name="Jaromczyk J."/>
            <person name="Schardl C.L."/>
        </authorList>
    </citation>
    <scope>NUCLEOTIDE SEQUENCE [LARGE SCALE GENOMIC DNA]</scope>
    <source>
        <strain evidence="4">Z6</strain>
    </source>
</reference>
<keyword evidence="4" id="KW-1185">Reference proteome</keyword>
<dbReference type="OrthoDB" id="9782395at2"/>
<keyword evidence="1" id="KW-1133">Transmembrane helix</keyword>
<keyword evidence="1" id="KW-0472">Membrane</keyword>
<dbReference type="Gene3D" id="3.40.50.620">
    <property type="entry name" value="HUPs"/>
    <property type="match status" value="1"/>
</dbReference>
<evidence type="ECO:0000256" key="1">
    <source>
        <dbReference type="SAM" id="Phobius"/>
    </source>
</evidence>
<dbReference type="PANTHER" id="PTHR30336">
    <property type="entry name" value="INNER MEMBRANE PROTEIN, PROBABLE PERMEASE"/>
    <property type="match status" value="1"/>
</dbReference>
<gene>
    <name evidence="3" type="ORF">U472_11970</name>
</gene>
<dbReference type="Pfam" id="PF02698">
    <property type="entry name" value="DUF218"/>
    <property type="match status" value="1"/>
</dbReference>
<sequence length="262" mass="29986">MVYYIRNFIASLLLPPGLFLLLIVIIILLNFKRVISYTEQRNKKRCIFWGLIFLLFSVYIFSTHFGELFLVKPLENDYVPLDIKTLSEEKSVIVILGGGTKRGTPRGEEIGTITLSRLYEGFKLYQRTGYDIVVTGGTPPGMSGISEAEMMRDVLVELGISSQDIIIEDKALTTWLNAVNTTDILDGLGYRRIILVTDAIHMRRSLSSFEKNWEYKLISAPAEYLMESEVDVLDFLPNRVSLDNNIRAMHEWIGLIWYIFKG</sequence>
<name>A0A1C0A8X2_9FIRM</name>
<feature type="transmembrane region" description="Helical" evidence="1">
    <location>
        <begin position="47"/>
        <end position="66"/>
    </location>
</feature>
<accession>A0A1C0A8X2</accession>
<evidence type="ECO:0000259" key="2">
    <source>
        <dbReference type="Pfam" id="PF02698"/>
    </source>
</evidence>
<reference evidence="3 4" key="2">
    <citation type="submission" date="2016-08" db="EMBL/GenBank/DDBJ databases">
        <title>Orenia metallireducens sp. nov. strain Z6, a Novel Metal-reducing Firmicute from the Deep Subsurface.</title>
        <authorList>
            <person name="Maxim B.I."/>
            <person name="Kenneth K."/>
            <person name="Flynn T.M."/>
            <person name="Oloughlin E.J."/>
            <person name="Locke R.A."/>
            <person name="Weber J.R."/>
            <person name="Egan S.M."/>
            <person name="Mackie R.I."/>
            <person name="Cann I.K."/>
        </authorList>
    </citation>
    <scope>NUCLEOTIDE SEQUENCE [LARGE SCALE GENOMIC DNA]</scope>
    <source>
        <strain evidence="3 4">Z6</strain>
    </source>
</reference>
<dbReference type="GO" id="GO:0043164">
    <property type="term" value="P:Gram-negative-bacterium-type cell wall biogenesis"/>
    <property type="evidence" value="ECO:0007669"/>
    <property type="project" value="TreeGrafter"/>
</dbReference>
<dbReference type="EMBL" id="LWDV01000009">
    <property type="protein sequence ID" value="OCL26685.1"/>
    <property type="molecule type" value="Genomic_DNA"/>
</dbReference>
<dbReference type="InterPro" id="IPR051599">
    <property type="entry name" value="Cell_Envelope_Assoc"/>
</dbReference>
<dbReference type="GO" id="GO:0005886">
    <property type="term" value="C:plasma membrane"/>
    <property type="evidence" value="ECO:0007669"/>
    <property type="project" value="TreeGrafter"/>
</dbReference>
<feature type="transmembrane region" description="Helical" evidence="1">
    <location>
        <begin position="12"/>
        <end position="35"/>
    </location>
</feature>
<dbReference type="InterPro" id="IPR014729">
    <property type="entry name" value="Rossmann-like_a/b/a_fold"/>
</dbReference>
<proteinExistence type="predicted"/>
<evidence type="ECO:0000313" key="4">
    <source>
        <dbReference type="Proteomes" id="UP000093514"/>
    </source>
</evidence>